<feature type="domain" description="Thiolase C-terminal" evidence="2">
    <location>
        <begin position="258"/>
        <end position="378"/>
    </location>
</feature>
<dbReference type="NCBIfam" id="NF005892">
    <property type="entry name" value="PRK07855.1"/>
    <property type="match status" value="1"/>
</dbReference>
<evidence type="ECO:0000313" key="3">
    <source>
        <dbReference type="EMBL" id="QTH24846.1"/>
    </source>
</evidence>
<dbReference type="InterPro" id="IPR002155">
    <property type="entry name" value="Thiolase"/>
</dbReference>
<protein>
    <submittedName>
        <fullName evidence="3">Lipid-transfer protein</fullName>
    </submittedName>
</protein>
<dbReference type="GO" id="GO:0003988">
    <property type="term" value="F:acetyl-CoA C-acyltransferase activity"/>
    <property type="evidence" value="ECO:0007669"/>
    <property type="project" value="UniProtKB-ARBA"/>
</dbReference>
<evidence type="ECO:0000259" key="1">
    <source>
        <dbReference type="Pfam" id="PF00108"/>
    </source>
</evidence>
<dbReference type="PANTHER" id="PTHR42870">
    <property type="entry name" value="ACETYL-COA C-ACETYLTRANSFERASE"/>
    <property type="match status" value="1"/>
</dbReference>
<dbReference type="EMBL" id="CP059320">
    <property type="protein sequence ID" value="QTH24846.1"/>
    <property type="molecule type" value="Genomic_DNA"/>
</dbReference>
<dbReference type="SUPFAM" id="SSF53901">
    <property type="entry name" value="Thiolase-like"/>
    <property type="match status" value="2"/>
</dbReference>
<dbReference type="InterPro" id="IPR016039">
    <property type="entry name" value="Thiolase-like"/>
</dbReference>
<dbReference type="AlphaFoldDB" id="A0A975D8E2"/>
<dbReference type="Pfam" id="PF00108">
    <property type="entry name" value="Thiolase_N"/>
    <property type="match status" value="1"/>
</dbReference>
<dbReference type="InterPro" id="IPR020616">
    <property type="entry name" value="Thiolase_N"/>
</dbReference>
<gene>
    <name evidence="3" type="ORF">HRJ34_27615</name>
</gene>
<name>A0A975D8E2_9SPHN</name>
<dbReference type="CDD" id="cd00829">
    <property type="entry name" value="SCP-x_thiolase"/>
    <property type="match status" value="1"/>
</dbReference>
<dbReference type="PIRSF" id="PIRSF000429">
    <property type="entry name" value="Ac-CoA_Ac_transf"/>
    <property type="match status" value="1"/>
</dbReference>
<dbReference type="RefSeq" id="WP_208634557.1">
    <property type="nucleotide sequence ID" value="NZ_CP059320.1"/>
</dbReference>
<keyword evidence="3" id="KW-0614">Plasmid</keyword>
<dbReference type="Proteomes" id="UP000664914">
    <property type="component" value="Plasmid pIBU218"/>
</dbReference>
<dbReference type="InterPro" id="IPR055140">
    <property type="entry name" value="Thiolase_C_2"/>
</dbReference>
<geneLocation type="plasmid" evidence="3 4">
    <name>pIBU218</name>
</geneLocation>
<evidence type="ECO:0000259" key="2">
    <source>
        <dbReference type="Pfam" id="PF22691"/>
    </source>
</evidence>
<accession>A0A975D8E2</accession>
<dbReference type="Gene3D" id="3.40.47.10">
    <property type="match status" value="1"/>
</dbReference>
<sequence length="384" mass="40071">MLSDKTAIAGIGATEFSKNSGRSELRLASEAVCSALADAGIEASQVDGLCTMGADNTSEVEIARAIGAGELTFFSRIPFGGGGACAVVQQAALAVASGLASTVVCYRAMNERSQYRFGGPLPSAPTAEGEVTHYHTLHGLATAASFVAVMIRRYMHQYGATRQDFANVAIAARKHAAVNPAAFFYGKELTLDDYLGSRTISDPLHLYDCCMESDGAVALVVTSAERARDLKTKPVMVRAAAQGAARGNIPLMGFYGNDIIPFEDTRIVSEQLYAMGGLSAKDMDAAIIYDHFGPTILPALEASGFCNRGEAKDFIRDGNIEIGGGLPVNTHGGQVGEAYIHGMNGIAEAVRQVRGSAINQVVGLENILVTSGGGVPTSGLILGN</sequence>
<evidence type="ECO:0000313" key="4">
    <source>
        <dbReference type="Proteomes" id="UP000664914"/>
    </source>
</evidence>
<dbReference type="Pfam" id="PF22691">
    <property type="entry name" value="Thiolase_C_1"/>
    <property type="match status" value="1"/>
</dbReference>
<proteinExistence type="predicted"/>
<dbReference type="PANTHER" id="PTHR42870:SF1">
    <property type="entry name" value="NON-SPECIFIC LIPID-TRANSFER PROTEIN-LIKE 2"/>
    <property type="match status" value="1"/>
</dbReference>
<feature type="domain" description="Thiolase N-terminal" evidence="1">
    <location>
        <begin position="22"/>
        <end position="224"/>
    </location>
</feature>
<reference evidence="3" key="1">
    <citation type="submission" date="2020-07" db="EMBL/GenBank/DDBJ databases">
        <authorList>
            <person name="Camacho E."/>
        </authorList>
    </citation>
    <scope>NUCLEOTIDE SEQUENCE</scope>
    <source>
        <strain evidence="3">MPO218</strain>
        <plasmid evidence="3">pIBU218</plasmid>
    </source>
</reference>
<reference evidence="3" key="2">
    <citation type="submission" date="2021-04" db="EMBL/GenBank/DDBJ databases">
        <title>Isolation and genomic analysis of the ibuprofen-degrading bacterium Sphingomonas strain MPO218.</title>
        <authorList>
            <person name="Aulestia M."/>
            <person name="Flores A."/>
            <person name="Mangas E.L."/>
            <person name="Perez-Pulido A.J."/>
            <person name="Santero E."/>
            <person name="Camacho E.M."/>
        </authorList>
    </citation>
    <scope>NUCLEOTIDE SEQUENCE</scope>
    <source>
        <strain evidence="3">MPO218</strain>
        <plasmid evidence="3">pIBU218</plasmid>
    </source>
</reference>
<organism evidence="3 4">
    <name type="scientific">Rhizorhabdus wittichii</name>
    <dbReference type="NCBI Taxonomy" id="160791"/>
    <lineage>
        <taxon>Bacteria</taxon>
        <taxon>Pseudomonadati</taxon>
        <taxon>Pseudomonadota</taxon>
        <taxon>Alphaproteobacteria</taxon>
        <taxon>Sphingomonadales</taxon>
        <taxon>Sphingomonadaceae</taxon>
        <taxon>Rhizorhabdus</taxon>
    </lineage>
</organism>